<dbReference type="AlphaFoldDB" id="F0F4J9"/>
<comment type="caution">
    <text evidence="1">The sequence shown here is derived from an EMBL/GenBank/DDBJ whole genome shotgun (WGS) entry which is preliminary data.</text>
</comment>
<organism evidence="1 2">
    <name type="scientific">Prevotella multiformis DSM 16608</name>
    <dbReference type="NCBI Taxonomy" id="888743"/>
    <lineage>
        <taxon>Bacteria</taxon>
        <taxon>Pseudomonadati</taxon>
        <taxon>Bacteroidota</taxon>
        <taxon>Bacteroidia</taxon>
        <taxon>Bacteroidales</taxon>
        <taxon>Prevotellaceae</taxon>
        <taxon>Prevotella</taxon>
    </lineage>
</organism>
<keyword evidence="2" id="KW-1185">Reference proteome</keyword>
<dbReference type="Proteomes" id="UP000005697">
    <property type="component" value="Unassembled WGS sequence"/>
</dbReference>
<evidence type="ECO:0000313" key="1">
    <source>
        <dbReference type="EMBL" id="EGC21157.1"/>
    </source>
</evidence>
<gene>
    <name evidence="1" type="ORF">HMPREF9141_0515</name>
</gene>
<protein>
    <submittedName>
        <fullName evidence="1">Uncharacterized protein</fullName>
    </submittedName>
</protein>
<accession>F0F4J9</accession>
<name>F0F4J9_9BACT</name>
<dbReference type="EMBL" id="AEWX01000004">
    <property type="protein sequence ID" value="EGC21157.1"/>
    <property type="molecule type" value="Genomic_DNA"/>
</dbReference>
<evidence type="ECO:0000313" key="2">
    <source>
        <dbReference type="Proteomes" id="UP000005697"/>
    </source>
</evidence>
<dbReference type="HOGENOM" id="CLU_3314705_0_0_10"/>
<dbReference type="STRING" id="888743.HMPREF9141_0515"/>
<proteinExistence type="predicted"/>
<sequence>MNDPFSSIKILKNKVRQVKKMPVNDAFLVFYRLLCPQQI</sequence>
<reference evidence="1 2" key="1">
    <citation type="submission" date="2011-01" db="EMBL/GenBank/DDBJ databases">
        <authorList>
            <person name="Muzny D."/>
            <person name="Qin X."/>
            <person name="Deng J."/>
            <person name="Jiang H."/>
            <person name="Liu Y."/>
            <person name="Qu J."/>
            <person name="Song X.-Z."/>
            <person name="Zhang L."/>
            <person name="Thornton R."/>
            <person name="Coyle M."/>
            <person name="Francisco L."/>
            <person name="Jackson L."/>
            <person name="Javaid M."/>
            <person name="Korchina V."/>
            <person name="Kovar C."/>
            <person name="Mata R."/>
            <person name="Mathew T."/>
            <person name="Ngo R."/>
            <person name="Nguyen L."/>
            <person name="Nguyen N."/>
            <person name="Okwuonu G."/>
            <person name="Ongeri F."/>
            <person name="Pham C."/>
            <person name="Simmons D."/>
            <person name="Wilczek-Boney K."/>
            <person name="Hale W."/>
            <person name="Jakkamsetti A."/>
            <person name="Pham P."/>
            <person name="Ruth R."/>
            <person name="San Lucas F."/>
            <person name="Warren J."/>
            <person name="Zhang J."/>
            <person name="Zhao Z."/>
            <person name="Zhou C."/>
            <person name="Zhu D."/>
            <person name="Lee S."/>
            <person name="Bess C."/>
            <person name="Blankenburg K."/>
            <person name="Forbes L."/>
            <person name="Fu Q."/>
            <person name="Gubbala S."/>
            <person name="Hirani K."/>
            <person name="Jayaseelan J.C."/>
            <person name="Lara F."/>
            <person name="Munidasa M."/>
            <person name="Palculict T."/>
            <person name="Patil S."/>
            <person name="Pu L.-L."/>
            <person name="Saada N."/>
            <person name="Tang L."/>
            <person name="Weissenberger G."/>
            <person name="Zhu Y."/>
            <person name="Hemphill L."/>
            <person name="Shang Y."/>
            <person name="Youmans B."/>
            <person name="Ayvaz T."/>
            <person name="Ross M."/>
            <person name="Santibanez J."/>
            <person name="Aqrawi P."/>
            <person name="Gross S."/>
            <person name="Joshi V."/>
            <person name="Fowler G."/>
            <person name="Nazareth L."/>
            <person name="Reid J."/>
            <person name="Worley K."/>
            <person name="Petrosino J."/>
            <person name="Highlander S."/>
            <person name="Gibbs R."/>
        </authorList>
    </citation>
    <scope>NUCLEOTIDE SEQUENCE [LARGE SCALE GENOMIC DNA]</scope>
    <source>
        <strain evidence="1 2">DSM 16608</strain>
    </source>
</reference>